<evidence type="ECO:0000313" key="3">
    <source>
        <dbReference type="EMBL" id="PSU22725.1"/>
    </source>
</evidence>
<name>A0A2T3JHN8_PHOPO</name>
<dbReference type="PANTHER" id="PTHR42852">
    <property type="entry name" value="THIOL:DISULFIDE INTERCHANGE PROTEIN DSBE"/>
    <property type="match status" value="1"/>
</dbReference>
<dbReference type="Proteomes" id="UP000241405">
    <property type="component" value="Unassembled WGS sequence"/>
</dbReference>
<evidence type="ECO:0000313" key="4">
    <source>
        <dbReference type="EMBL" id="PSU48475.1"/>
    </source>
</evidence>
<dbReference type="Pfam" id="PF00578">
    <property type="entry name" value="AhpC-TSA"/>
    <property type="match status" value="1"/>
</dbReference>
<keyword evidence="1" id="KW-0812">Transmembrane</keyword>
<dbReference type="GO" id="GO:0016209">
    <property type="term" value="F:antioxidant activity"/>
    <property type="evidence" value="ECO:0007669"/>
    <property type="project" value="InterPro"/>
</dbReference>
<keyword evidence="1" id="KW-1133">Transmembrane helix</keyword>
<protein>
    <recommendedName>
        <fullName evidence="2">Thioredoxin domain-containing protein</fullName>
    </recommendedName>
</protein>
<organism evidence="4 6">
    <name type="scientific">Photobacterium phosphoreum</name>
    <dbReference type="NCBI Taxonomy" id="659"/>
    <lineage>
        <taxon>Bacteria</taxon>
        <taxon>Pseudomonadati</taxon>
        <taxon>Pseudomonadota</taxon>
        <taxon>Gammaproteobacteria</taxon>
        <taxon>Vibrionales</taxon>
        <taxon>Vibrionaceae</taxon>
        <taxon>Photobacterium</taxon>
    </lineage>
</organism>
<dbReference type="InterPro" id="IPR000866">
    <property type="entry name" value="AhpC/TSA"/>
</dbReference>
<dbReference type="SUPFAM" id="SSF52833">
    <property type="entry name" value="Thioredoxin-like"/>
    <property type="match status" value="1"/>
</dbReference>
<evidence type="ECO:0000256" key="1">
    <source>
        <dbReference type="SAM" id="Phobius"/>
    </source>
</evidence>
<dbReference type="RefSeq" id="WP_107190880.1">
    <property type="nucleotide sequence ID" value="NZ_PYMN01000021.1"/>
</dbReference>
<dbReference type="Gene3D" id="3.40.30.10">
    <property type="entry name" value="Glutaredoxin"/>
    <property type="match status" value="1"/>
</dbReference>
<dbReference type="GO" id="GO:0016491">
    <property type="term" value="F:oxidoreductase activity"/>
    <property type="evidence" value="ECO:0007669"/>
    <property type="project" value="InterPro"/>
</dbReference>
<dbReference type="PANTHER" id="PTHR42852:SF17">
    <property type="entry name" value="THIOREDOXIN-LIKE PROTEIN HI_1115"/>
    <property type="match status" value="1"/>
</dbReference>
<reference evidence="5 6" key="1">
    <citation type="submission" date="2018-03" db="EMBL/GenBank/DDBJ databases">
        <title>Whole genome sequencing of Histamine producing bacteria.</title>
        <authorList>
            <person name="Butler K."/>
        </authorList>
    </citation>
    <scope>NUCLEOTIDE SEQUENCE [LARGE SCALE GENOMIC DNA]</scope>
    <source>
        <strain evidence="4 6">FS-6.1</strain>
        <strain evidence="3 5">FS-6.2</strain>
    </source>
</reference>
<dbReference type="EMBL" id="PYMO01000019">
    <property type="protein sequence ID" value="PSU22725.1"/>
    <property type="molecule type" value="Genomic_DNA"/>
</dbReference>
<evidence type="ECO:0000313" key="5">
    <source>
        <dbReference type="Proteomes" id="UP000241405"/>
    </source>
</evidence>
<dbReference type="InterPro" id="IPR050553">
    <property type="entry name" value="Thioredoxin_ResA/DsbE_sf"/>
</dbReference>
<evidence type="ECO:0000313" key="6">
    <source>
        <dbReference type="Proteomes" id="UP000241618"/>
    </source>
</evidence>
<proteinExistence type="predicted"/>
<dbReference type="InterPro" id="IPR036249">
    <property type="entry name" value="Thioredoxin-like_sf"/>
</dbReference>
<sequence>MITKKTQSKKANNVATKLWRWTKETIKLVLILSLFSIAIDFWRSKYMPSETIPTLATNTIVQQWVDIEKMSYDKPVLLYFWATWCSVCNLVSPSINWLADDHQVISIAITSGDDRRLSQFMKYKKYDFPVINDPTGKISREWGVTATPSIMIVKEGHISSITTGATTPMGLWLRLFFA</sequence>
<evidence type="ECO:0000259" key="2">
    <source>
        <dbReference type="PROSITE" id="PS51352"/>
    </source>
</evidence>
<dbReference type="PROSITE" id="PS51352">
    <property type="entry name" value="THIOREDOXIN_2"/>
    <property type="match status" value="1"/>
</dbReference>
<accession>A0A2T3JHN8</accession>
<gene>
    <name evidence="4" type="ORF">C9J18_17275</name>
    <name evidence="3" type="ORF">CTM96_15725</name>
</gene>
<feature type="transmembrane region" description="Helical" evidence="1">
    <location>
        <begin position="78"/>
        <end position="99"/>
    </location>
</feature>
<dbReference type="EMBL" id="PYMP01000020">
    <property type="protein sequence ID" value="PSU48475.1"/>
    <property type="molecule type" value="Genomic_DNA"/>
</dbReference>
<keyword evidence="5" id="KW-1185">Reference proteome</keyword>
<dbReference type="InterPro" id="IPR013766">
    <property type="entry name" value="Thioredoxin_domain"/>
</dbReference>
<dbReference type="CDD" id="cd03011">
    <property type="entry name" value="TlpA_like_ScsD_MtbDsbE"/>
    <property type="match status" value="1"/>
</dbReference>
<feature type="transmembrane region" description="Helical" evidence="1">
    <location>
        <begin position="25"/>
        <end position="42"/>
    </location>
</feature>
<keyword evidence="1" id="KW-0472">Membrane</keyword>
<dbReference type="Proteomes" id="UP000241618">
    <property type="component" value="Unassembled WGS sequence"/>
</dbReference>
<feature type="domain" description="Thioredoxin" evidence="2">
    <location>
        <begin position="41"/>
        <end position="163"/>
    </location>
</feature>
<comment type="caution">
    <text evidence="4">The sequence shown here is derived from an EMBL/GenBank/DDBJ whole genome shotgun (WGS) entry which is preliminary data.</text>
</comment>
<dbReference type="AlphaFoldDB" id="A0A2T3JHN8"/>